<evidence type="ECO:0000259" key="14">
    <source>
        <dbReference type="PROSITE" id="PS50109"/>
    </source>
</evidence>
<dbReference type="SUPFAM" id="SSF55785">
    <property type="entry name" value="PYP-like sensor domain (PAS domain)"/>
    <property type="match status" value="2"/>
</dbReference>
<dbReference type="InterPro" id="IPR036890">
    <property type="entry name" value="HATPase_C_sf"/>
</dbReference>
<dbReference type="SMART" id="SM00448">
    <property type="entry name" value="REC"/>
    <property type="match status" value="2"/>
</dbReference>
<evidence type="ECO:0000256" key="5">
    <source>
        <dbReference type="ARBA" id="ARBA00022553"/>
    </source>
</evidence>
<dbReference type="SMART" id="SM00387">
    <property type="entry name" value="HATPase_c"/>
    <property type="match status" value="1"/>
</dbReference>
<dbReference type="NCBIfam" id="TIGR00229">
    <property type="entry name" value="sensory_box"/>
    <property type="match status" value="2"/>
</dbReference>
<dbReference type="InterPro" id="IPR001789">
    <property type="entry name" value="Sig_transdc_resp-reg_receiver"/>
</dbReference>
<feature type="transmembrane region" description="Helical" evidence="13">
    <location>
        <begin position="293"/>
        <end position="315"/>
    </location>
</feature>
<dbReference type="InterPro" id="IPR003594">
    <property type="entry name" value="HATPase_dom"/>
</dbReference>
<evidence type="ECO:0000256" key="11">
    <source>
        <dbReference type="ARBA" id="ARBA00023136"/>
    </source>
</evidence>
<dbReference type="SUPFAM" id="SSF47384">
    <property type="entry name" value="Homodimeric domain of signal transducing histidine kinase"/>
    <property type="match status" value="1"/>
</dbReference>
<comment type="caution">
    <text evidence="18">The sequence shown here is derived from an EMBL/GenBank/DDBJ whole genome shotgun (WGS) entry which is preliminary data.</text>
</comment>
<dbReference type="SUPFAM" id="SSF55781">
    <property type="entry name" value="GAF domain-like"/>
    <property type="match status" value="1"/>
</dbReference>
<dbReference type="Gene3D" id="1.20.120.160">
    <property type="entry name" value="HPT domain"/>
    <property type="match status" value="1"/>
</dbReference>
<dbReference type="PRINTS" id="PR00344">
    <property type="entry name" value="BCTRLSENSOR"/>
</dbReference>
<dbReference type="InterPro" id="IPR000014">
    <property type="entry name" value="PAS"/>
</dbReference>
<dbReference type="Gene3D" id="3.30.450.20">
    <property type="entry name" value="PAS domain"/>
    <property type="match status" value="2"/>
</dbReference>
<evidence type="ECO:0000256" key="7">
    <source>
        <dbReference type="ARBA" id="ARBA00022741"/>
    </source>
</evidence>
<dbReference type="InterPro" id="IPR035965">
    <property type="entry name" value="PAS-like_dom_sf"/>
</dbReference>
<evidence type="ECO:0000259" key="17">
    <source>
        <dbReference type="PROSITE" id="PS50113"/>
    </source>
</evidence>
<keyword evidence="5 12" id="KW-0597">Phosphoprotein</keyword>
<evidence type="ECO:0000256" key="8">
    <source>
        <dbReference type="ARBA" id="ARBA00022840"/>
    </source>
</evidence>
<feature type="domain" description="Response regulatory" evidence="15">
    <location>
        <begin position="1023"/>
        <end position="1143"/>
    </location>
</feature>
<dbReference type="Pfam" id="PF08448">
    <property type="entry name" value="PAS_4"/>
    <property type="match status" value="1"/>
</dbReference>
<keyword evidence="19" id="KW-1185">Reference proteome</keyword>
<dbReference type="RefSeq" id="WP_200467043.1">
    <property type="nucleotide sequence ID" value="NZ_JAENRR010000095.1"/>
</dbReference>
<dbReference type="Gene3D" id="3.30.565.10">
    <property type="entry name" value="Histidine kinase-like ATPase, C-terminal domain"/>
    <property type="match status" value="1"/>
</dbReference>
<dbReference type="InterPro" id="IPR000700">
    <property type="entry name" value="PAS-assoc_C"/>
</dbReference>
<evidence type="ECO:0000256" key="1">
    <source>
        <dbReference type="ARBA" id="ARBA00000085"/>
    </source>
</evidence>
<feature type="modified residue" description="4-aspartylphosphate" evidence="12">
    <location>
        <position position="1076"/>
    </location>
</feature>
<evidence type="ECO:0000256" key="4">
    <source>
        <dbReference type="ARBA" id="ARBA00022475"/>
    </source>
</evidence>
<dbReference type="Proteomes" id="UP000605676">
    <property type="component" value="Unassembled WGS sequence"/>
</dbReference>
<dbReference type="PROSITE" id="PS50112">
    <property type="entry name" value="PAS"/>
    <property type="match status" value="2"/>
</dbReference>
<dbReference type="SUPFAM" id="SSF47226">
    <property type="entry name" value="Histidine-containing phosphotransfer domain, HPT domain"/>
    <property type="match status" value="1"/>
</dbReference>
<dbReference type="CDD" id="cd16922">
    <property type="entry name" value="HATPase_EvgS-ArcB-TorS-like"/>
    <property type="match status" value="1"/>
</dbReference>
<dbReference type="CDD" id="cd00082">
    <property type="entry name" value="HisKA"/>
    <property type="match status" value="1"/>
</dbReference>
<feature type="domain" description="Histidine kinase" evidence="14">
    <location>
        <begin position="783"/>
        <end position="1004"/>
    </location>
</feature>
<dbReference type="Pfam" id="PF00512">
    <property type="entry name" value="HisKA"/>
    <property type="match status" value="1"/>
</dbReference>
<feature type="modified residue" description="4-aspartylphosphate" evidence="12">
    <location>
        <position position="1223"/>
    </location>
</feature>
<evidence type="ECO:0000256" key="13">
    <source>
        <dbReference type="SAM" id="Phobius"/>
    </source>
</evidence>
<keyword evidence="7" id="KW-0547">Nucleotide-binding</keyword>
<dbReference type="Pfam" id="PF08447">
    <property type="entry name" value="PAS_3"/>
    <property type="match status" value="1"/>
</dbReference>
<reference evidence="18 19" key="1">
    <citation type="submission" date="2021-01" db="EMBL/GenBank/DDBJ databases">
        <title>Carboxyliciviraga sp.nov., isolated from coastal sediments.</title>
        <authorList>
            <person name="Lu D."/>
            <person name="Zhang T."/>
        </authorList>
    </citation>
    <scope>NUCLEOTIDE SEQUENCE [LARGE SCALE GENOMIC DNA]</scope>
    <source>
        <strain evidence="18 19">N1Y132</strain>
    </source>
</reference>
<feature type="domain" description="PAC" evidence="17">
    <location>
        <begin position="408"/>
        <end position="459"/>
    </location>
</feature>
<evidence type="ECO:0000313" key="18">
    <source>
        <dbReference type="EMBL" id="MBK3519824.1"/>
    </source>
</evidence>
<dbReference type="InterPro" id="IPR029016">
    <property type="entry name" value="GAF-like_dom_sf"/>
</dbReference>
<feature type="domain" description="Response regulatory" evidence="15">
    <location>
        <begin position="1171"/>
        <end position="1290"/>
    </location>
</feature>
<dbReference type="InterPro" id="IPR036097">
    <property type="entry name" value="HisK_dim/P_sf"/>
</dbReference>
<dbReference type="PROSITE" id="PS50110">
    <property type="entry name" value="RESPONSE_REGULATORY"/>
    <property type="match status" value="2"/>
</dbReference>
<dbReference type="EMBL" id="JAENRR010000095">
    <property type="protein sequence ID" value="MBK3519824.1"/>
    <property type="molecule type" value="Genomic_DNA"/>
</dbReference>
<dbReference type="Pfam" id="PF00072">
    <property type="entry name" value="Response_reg"/>
    <property type="match status" value="2"/>
</dbReference>
<dbReference type="CDD" id="cd00130">
    <property type="entry name" value="PAS"/>
    <property type="match status" value="2"/>
</dbReference>
<dbReference type="InterPro" id="IPR001610">
    <property type="entry name" value="PAC"/>
</dbReference>
<keyword evidence="11 13" id="KW-0472">Membrane</keyword>
<keyword evidence="6 13" id="KW-0812">Transmembrane</keyword>
<evidence type="ECO:0000256" key="9">
    <source>
        <dbReference type="ARBA" id="ARBA00022989"/>
    </source>
</evidence>
<dbReference type="Gene3D" id="3.30.450.40">
    <property type="match status" value="1"/>
</dbReference>
<feature type="domain" description="PAS" evidence="16">
    <location>
        <begin position="335"/>
        <end position="380"/>
    </location>
</feature>
<evidence type="ECO:0000256" key="3">
    <source>
        <dbReference type="ARBA" id="ARBA00012438"/>
    </source>
</evidence>
<dbReference type="PANTHER" id="PTHR45339:SF1">
    <property type="entry name" value="HYBRID SIGNAL TRANSDUCTION HISTIDINE KINASE J"/>
    <property type="match status" value="1"/>
</dbReference>
<dbReference type="SMART" id="SM00091">
    <property type="entry name" value="PAS"/>
    <property type="match status" value="2"/>
</dbReference>
<dbReference type="Pfam" id="PF02518">
    <property type="entry name" value="HATPase_c"/>
    <property type="match status" value="1"/>
</dbReference>
<protein>
    <recommendedName>
        <fullName evidence="3">histidine kinase</fullName>
        <ecNumber evidence="3">2.7.13.3</ecNumber>
    </recommendedName>
</protein>
<feature type="transmembrane region" description="Helical" evidence="13">
    <location>
        <begin position="17"/>
        <end position="36"/>
    </location>
</feature>
<dbReference type="InterPro" id="IPR005467">
    <property type="entry name" value="His_kinase_dom"/>
</dbReference>
<dbReference type="InterPro" id="IPR013656">
    <property type="entry name" value="PAS_4"/>
</dbReference>
<dbReference type="EC" id="2.7.13.3" evidence="3"/>
<dbReference type="InterPro" id="IPR004358">
    <property type="entry name" value="Sig_transdc_His_kin-like_C"/>
</dbReference>
<dbReference type="CDD" id="cd17546">
    <property type="entry name" value="REC_hyHK_CKI1_RcsC-like"/>
    <property type="match status" value="1"/>
</dbReference>
<feature type="domain" description="PAS" evidence="16">
    <location>
        <begin position="460"/>
        <end position="534"/>
    </location>
</feature>
<gene>
    <name evidence="18" type="ORF">JIV24_20955</name>
</gene>
<dbReference type="SMART" id="SM00388">
    <property type="entry name" value="HisKA"/>
    <property type="match status" value="1"/>
</dbReference>
<dbReference type="SMART" id="SM00086">
    <property type="entry name" value="PAC"/>
    <property type="match status" value="2"/>
</dbReference>
<evidence type="ECO:0000256" key="12">
    <source>
        <dbReference type="PROSITE-ProRule" id="PRU00169"/>
    </source>
</evidence>
<dbReference type="Gene3D" id="1.10.287.130">
    <property type="match status" value="1"/>
</dbReference>
<comment type="subcellular location">
    <subcellularLocation>
        <location evidence="2">Cell membrane</location>
        <topology evidence="2">Multi-pass membrane protein</topology>
    </subcellularLocation>
</comment>
<dbReference type="PROSITE" id="PS50113">
    <property type="entry name" value="PAC"/>
    <property type="match status" value="2"/>
</dbReference>
<evidence type="ECO:0000256" key="10">
    <source>
        <dbReference type="ARBA" id="ARBA00023012"/>
    </source>
</evidence>
<proteinExistence type="predicted"/>
<evidence type="ECO:0000259" key="15">
    <source>
        <dbReference type="PROSITE" id="PS50110"/>
    </source>
</evidence>
<dbReference type="SUPFAM" id="SSF55874">
    <property type="entry name" value="ATPase domain of HSP90 chaperone/DNA topoisomerase II/histidine kinase"/>
    <property type="match status" value="1"/>
</dbReference>
<dbReference type="SUPFAM" id="SSF52172">
    <property type="entry name" value="CheY-like"/>
    <property type="match status" value="2"/>
</dbReference>
<dbReference type="InterPro" id="IPR036641">
    <property type="entry name" value="HPT_dom_sf"/>
</dbReference>
<organism evidence="18 19">
    <name type="scientific">Carboxylicivirga marina</name>
    <dbReference type="NCBI Taxonomy" id="2800988"/>
    <lineage>
        <taxon>Bacteria</taxon>
        <taxon>Pseudomonadati</taxon>
        <taxon>Bacteroidota</taxon>
        <taxon>Bacteroidia</taxon>
        <taxon>Marinilabiliales</taxon>
        <taxon>Marinilabiliaceae</taxon>
        <taxon>Carboxylicivirga</taxon>
    </lineage>
</organism>
<sequence>MGQFRLKGMANTIQKKVVIAFVIIILIMSVVSFLSIRGIRRLSYVVDSTEQVNRLQDNIYHLRLNEKRAIISGDTALIHNVDSLTLSISNRLQQISQSEANPKTKKVLTPMLDYITAFNKDFKLYAQLHNYRNSLSHKTDSIYNLIENEEIKQQSLLEEWLTKNRQSHAEAIENYNKAHAYLIAIRAMQTRIGIDNLGTARRDSLENWFDNMLNLTFVVENQVNNMDARSYMKQFRADLRHYEQTILRTIDLVNNIGAVQKSLRSNAIILQKNAEQASIIQSQMLKKWGELSLNFLVILVFVAIVSGLLVLRFFVFTITSDERKRRHAENAIEDNRRLLDDIINNSKALIYVKDIDGHYSLVNQNWCDEVGMKEEDVIGKKGDFLFNKQLAEESREVDLQVINSGVPIQYEEEIELRTGKRYYLSNKFPIRNKKGEIQAICGISTDITELNKALRDLEKSRENYRNIVTNVPGIVYTGMVDDSRTMLFLSSGFSKVTGFEAENFLDGVQSFTNLIFENDRERVLDTIKHAVTRNHSYEVEYRIADVKGEMRWLHEKGMSVKQNDGGHYLQGVMIDVTATKEAISEVMMRDRFLEGVAEAVKELIVNQDSIEAIQKSLRIVAQSAMVDHSFIFKNDIAEGDQQPTASHMYEWHKDKIKPIQRNNLNQIKYSQIGSRWFHSLADKKDISGFKDDFIEEEQFLFEELNLESLLVVPVFARDTFWGFIGFGNTDKGMPWVESHRAIFRAYTVTLGIAIAKEKDAVLLKEAKDDAEAATRAKSDFLARMSHEIRTPMNAIVGWTHLAIEKEVNPGQADYLKKIQGSSKSLLGIINDILDFSKIEAGKLAMESIDYDLEQVFDDLSNMVAYKAHEKGLDFIYALHADVPLNLIGDPLRLSQILVNLINNAIKFTNTGEIITSVLVLQEDDNEVELLFEIKDTGIGIKDDLQEYLFDSFSQADVSTTRKYGGTGLGLAICKRLSKLMGGRIWVESEYGEGSSFFFTMKAGKQKAQKRDLLIPPSDLENKHVLVLDNHPTTSSIIKDMLELLKFKVTLVRRNDSAIIKLVESHQDNSIDLIIADWNIAGNKLKHAVQELYINNTQQVPLFVLISAFGQDDELQSFIKNNTVGSIIKPVNFSTLHDACLEAFGKEKTKSSWRKKEPGLYLNELRLKEDVKVLLVEDNETNKQIGIELLELAGVNVDVVSNGEEAISAVHDGGANYFDLVLMDIQMPVMDGFDATKGILAMEEHASLPIIAMTADAIGGIKKKYLNAGMVDMIAKPIDPEQVYKKILKWVEKRRGSKRKKRKPIAINEQPIIEIEASTNNLPEIKGINVHDGVKRFANRWDFFKRLLQRFYYDHQKFISEFNSSREADREVAERMLHSFKGISGTISAPKLYDLAIKAEHDFKNEKPEFNERFKELSIELETILKELSTNKAVDVESFEKPK</sequence>
<evidence type="ECO:0000313" key="19">
    <source>
        <dbReference type="Proteomes" id="UP000605676"/>
    </source>
</evidence>
<dbReference type="PROSITE" id="PS50109">
    <property type="entry name" value="HIS_KIN"/>
    <property type="match status" value="1"/>
</dbReference>
<feature type="domain" description="PAC" evidence="17">
    <location>
        <begin position="537"/>
        <end position="588"/>
    </location>
</feature>
<dbReference type="InterPro" id="IPR003661">
    <property type="entry name" value="HisK_dim/P_dom"/>
</dbReference>
<evidence type="ECO:0000256" key="2">
    <source>
        <dbReference type="ARBA" id="ARBA00004651"/>
    </source>
</evidence>
<dbReference type="Gene3D" id="3.40.50.2300">
    <property type="match status" value="2"/>
</dbReference>
<evidence type="ECO:0000259" key="16">
    <source>
        <dbReference type="PROSITE" id="PS50112"/>
    </source>
</evidence>
<dbReference type="InterPro" id="IPR013655">
    <property type="entry name" value="PAS_fold_3"/>
</dbReference>
<accession>A0ABS1HQ69</accession>
<name>A0ABS1HQ69_9BACT</name>
<keyword evidence="9 13" id="KW-1133">Transmembrane helix</keyword>
<evidence type="ECO:0000256" key="6">
    <source>
        <dbReference type="ARBA" id="ARBA00022692"/>
    </source>
</evidence>
<comment type="catalytic activity">
    <reaction evidence="1">
        <text>ATP + protein L-histidine = ADP + protein N-phospho-L-histidine.</text>
        <dbReference type="EC" id="2.7.13.3"/>
    </reaction>
</comment>
<keyword evidence="8" id="KW-0067">ATP-binding</keyword>
<keyword evidence="4" id="KW-1003">Cell membrane</keyword>
<dbReference type="InterPro" id="IPR011006">
    <property type="entry name" value="CheY-like_superfamily"/>
</dbReference>
<keyword evidence="10" id="KW-0902">Two-component regulatory system</keyword>
<dbReference type="PANTHER" id="PTHR45339">
    <property type="entry name" value="HYBRID SIGNAL TRANSDUCTION HISTIDINE KINASE J"/>
    <property type="match status" value="1"/>
</dbReference>